<proteinExistence type="predicted"/>
<evidence type="ECO:0000313" key="1">
    <source>
        <dbReference type="EMBL" id="KAK9094755.1"/>
    </source>
</evidence>
<keyword evidence="2" id="KW-1185">Reference proteome</keyword>
<sequence>MTGRCRIRVVGPAGKEYTETRHPGLARATTLGLLEMFFVPMVEGRWVRGFHHSLGISGINGTANCLADGAHSFGGGGGGGFAGGPQTSGALVDTTAEQHISRDLTSGESRDRVKFLEVLEEDLAILLLVLRSGREVKRSGGKIIDLEEKSRDLVEKSSDLGREIKRSGREITRSGRASILILANLQSPKQMNFAARLLYAAIDTLREEDVPSDLAEGPVP</sequence>
<accession>A0AAP0HT48</accession>
<dbReference type="AlphaFoldDB" id="A0AAP0HT48"/>
<evidence type="ECO:0000313" key="2">
    <source>
        <dbReference type="Proteomes" id="UP001419268"/>
    </source>
</evidence>
<reference evidence="1 2" key="1">
    <citation type="submission" date="2024-01" db="EMBL/GenBank/DDBJ databases">
        <title>Genome assemblies of Stephania.</title>
        <authorList>
            <person name="Yang L."/>
        </authorList>
    </citation>
    <scope>NUCLEOTIDE SEQUENCE [LARGE SCALE GENOMIC DNA]</scope>
    <source>
        <strain evidence="1">JXDWG</strain>
        <tissue evidence="1">Leaf</tissue>
    </source>
</reference>
<name>A0AAP0HT48_9MAGN</name>
<comment type="caution">
    <text evidence="1">The sequence shown here is derived from an EMBL/GenBank/DDBJ whole genome shotgun (WGS) entry which is preliminary data.</text>
</comment>
<dbReference type="EMBL" id="JBBNAG010000011">
    <property type="protein sequence ID" value="KAK9094755.1"/>
    <property type="molecule type" value="Genomic_DNA"/>
</dbReference>
<gene>
    <name evidence="1" type="ORF">Scep_026224</name>
</gene>
<dbReference type="Proteomes" id="UP001419268">
    <property type="component" value="Unassembled WGS sequence"/>
</dbReference>
<protein>
    <submittedName>
        <fullName evidence="1">Uncharacterized protein</fullName>
    </submittedName>
</protein>
<organism evidence="1 2">
    <name type="scientific">Stephania cephalantha</name>
    <dbReference type="NCBI Taxonomy" id="152367"/>
    <lineage>
        <taxon>Eukaryota</taxon>
        <taxon>Viridiplantae</taxon>
        <taxon>Streptophyta</taxon>
        <taxon>Embryophyta</taxon>
        <taxon>Tracheophyta</taxon>
        <taxon>Spermatophyta</taxon>
        <taxon>Magnoliopsida</taxon>
        <taxon>Ranunculales</taxon>
        <taxon>Menispermaceae</taxon>
        <taxon>Menispermoideae</taxon>
        <taxon>Cissampelideae</taxon>
        <taxon>Stephania</taxon>
    </lineage>
</organism>